<dbReference type="AlphaFoldDB" id="A0A7X6L5R6"/>
<feature type="transmembrane region" description="Helical" evidence="5">
    <location>
        <begin position="16"/>
        <end position="33"/>
    </location>
</feature>
<keyword evidence="7" id="KW-1185">Reference proteome</keyword>
<organism evidence="6 7">
    <name type="scientific">Nocardia gamkensis</name>
    <dbReference type="NCBI Taxonomy" id="352869"/>
    <lineage>
        <taxon>Bacteria</taxon>
        <taxon>Bacillati</taxon>
        <taxon>Actinomycetota</taxon>
        <taxon>Actinomycetes</taxon>
        <taxon>Mycobacteriales</taxon>
        <taxon>Nocardiaceae</taxon>
        <taxon>Nocardia</taxon>
    </lineage>
</organism>
<dbReference type="Pfam" id="PF13365">
    <property type="entry name" value="Trypsin_2"/>
    <property type="match status" value="1"/>
</dbReference>
<accession>A0A7X6L5R6</accession>
<dbReference type="SUPFAM" id="SSF50494">
    <property type="entry name" value="Trypsin-like serine proteases"/>
    <property type="match status" value="1"/>
</dbReference>
<evidence type="ECO:0000313" key="6">
    <source>
        <dbReference type="EMBL" id="NKY28334.1"/>
    </source>
</evidence>
<dbReference type="Pfam" id="PF02674">
    <property type="entry name" value="Colicin_V"/>
    <property type="match status" value="1"/>
</dbReference>
<dbReference type="PANTHER" id="PTHR43019:SF23">
    <property type="entry name" value="PROTEASE DO-LIKE 5, CHLOROPLASTIC"/>
    <property type="match status" value="1"/>
</dbReference>
<dbReference type="GO" id="GO:0006508">
    <property type="term" value="P:proteolysis"/>
    <property type="evidence" value="ECO:0007669"/>
    <property type="project" value="UniProtKB-KW"/>
</dbReference>
<evidence type="ECO:0000313" key="7">
    <source>
        <dbReference type="Proteomes" id="UP000540698"/>
    </source>
</evidence>
<proteinExistence type="predicted"/>
<dbReference type="PRINTS" id="PR00834">
    <property type="entry name" value="PROTEASES2C"/>
</dbReference>
<dbReference type="GO" id="GO:0009403">
    <property type="term" value="P:toxin biosynthetic process"/>
    <property type="evidence" value="ECO:0007669"/>
    <property type="project" value="InterPro"/>
</dbReference>
<dbReference type="GO" id="GO:0016020">
    <property type="term" value="C:membrane"/>
    <property type="evidence" value="ECO:0007669"/>
    <property type="project" value="UniProtKB-SubCell"/>
</dbReference>
<dbReference type="Proteomes" id="UP000540698">
    <property type="component" value="Unassembled WGS sequence"/>
</dbReference>
<keyword evidence="6" id="KW-0378">Hydrolase</keyword>
<dbReference type="RefSeq" id="WP_062971313.1">
    <property type="nucleotide sequence ID" value="NZ_JAAXOS010000009.1"/>
</dbReference>
<protein>
    <submittedName>
        <fullName evidence="6">MarP family serine protease</fullName>
    </submittedName>
</protein>
<dbReference type="PANTHER" id="PTHR43019">
    <property type="entry name" value="SERINE ENDOPROTEASE DEGS"/>
    <property type="match status" value="1"/>
</dbReference>
<comment type="caution">
    <text evidence="6">The sequence shown here is derived from an EMBL/GenBank/DDBJ whole genome shotgun (WGS) entry which is preliminary data.</text>
</comment>
<dbReference type="GO" id="GO:0004252">
    <property type="term" value="F:serine-type endopeptidase activity"/>
    <property type="evidence" value="ECO:0007669"/>
    <property type="project" value="InterPro"/>
</dbReference>
<evidence type="ECO:0000256" key="3">
    <source>
        <dbReference type="ARBA" id="ARBA00022989"/>
    </source>
</evidence>
<keyword evidence="4 5" id="KW-0472">Membrane</keyword>
<sequence>MSISSDGSVALTVPNWLDLAVVGILAVAAVLGWRRGAIVGLPGFAGGLAGAILGAALSAAVLGQLAPGAVRLLLVLMVIVGLVAFGAVAGHRAGQAARAAVSDPLTRRVDALCGCLVHVLAVPLVVWLFAAPVESAALVRDSTTVRTVDDVAPFWLSGLSEVLTGPIREAGLGLPLAPPDPGILDGPMPDELRASVLRIQDLAPTCGVRQSGSGFVIAPERVLTNAHVVAGSSKVSVDAPAGSLTADVVQFDPTMDIAVLAVPGLTAPALTVAPQPAGPGADAIALGYPRGGSYTASATRVRSRAARQVRDIYRTGLGEREIYTVDGSIQHGNSGGPLVDRAGRVLGIVFGVDENNSNVGFATSLPEVLDRLDHAWRSDRPVDTGPCAS</sequence>
<dbReference type="InterPro" id="IPR047680">
    <property type="entry name" value="MarP-like"/>
</dbReference>
<keyword evidence="2 5" id="KW-0812">Transmembrane</keyword>
<dbReference type="InterPro" id="IPR001940">
    <property type="entry name" value="Peptidase_S1C"/>
</dbReference>
<reference evidence="6 7" key="1">
    <citation type="submission" date="2020-04" db="EMBL/GenBank/DDBJ databases">
        <title>MicrobeNet Type strains.</title>
        <authorList>
            <person name="Nicholson A.C."/>
        </authorList>
    </citation>
    <scope>NUCLEOTIDE SEQUENCE [LARGE SCALE GENOMIC DNA]</scope>
    <source>
        <strain evidence="6 7">DSM 44956</strain>
    </source>
</reference>
<comment type="subcellular location">
    <subcellularLocation>
        <location evidence="1">Membrane</location>
        <topology evidence="1">Multi-pass membrane protein</topology>
    </subcellularLocation>
</comment>
<evidence type="ECO:0000256" key="4">
    <source>
        <dbReference type="ARBA" id="ARBA00023136"/>
    </source>
</evidence>
<keyword evidence="6" id="KW-0645">Protease</keyword>
<dbReference type="EMBL" id="JAAXOS010000009">
    <property type="protein sequence ID" value="NKY28334.1"/>
    <property type="molecule type" value="Genomic_DNA"/>
</dbReference>
<feature type="transmembrane region" description="Helical" evidence="5">
    <location>
        <begin position="72"/>
        <end position="90"/>
    </location>
</feature>
<dbReference type="InterPro" id="IPR043504">
    <property type="entry name" value="Peptidase_S1_PA_chymotrypsin"/>
</dbReference>
<evidence type="ECO:0000256" key="1">
    <source>
        <dbReference type="ARBA" id="ARBA00004141"/>
    </source>
</evidence>
<gene>
    <name evidence="6" type="ORF">HGB38_19190</name>
</gene>
<feature type="transmembrane region" description="Helical" evidence="5">
    <location>
        <begin position="111"/>
        <end position="130"/>
    </location>
</feature>
<dbReference type="InterPro" id="IPR003825">
    <property type="entry name" value="Colicin-V_CvpA"/>
</dbReference>
<evidence type="ECO:0000256" key="5">
    <source>
        <dbReference type="SAM" id="Phobius"/>
    </source>
</evidence>
<feature type="transmembrane region" description="Helical" evidence="5">
    <location>
        <begin position="45"/>
        <end position="66"/>
    </location>
</feature>
<dbReference type="InterPro" id="IPR009003">
    <property type="entry name" value="Peptidase_S1_PA"/>
</dbReference>
<name>A0A7X6L5R6_9NOCA</name>
<dbReference type="Gene3D" id="2.40.10.10">
    <property type="entry name" value="Trypsin-like serine proteases"/>
    <property type="match status" value="2"/>
</dbReference>
<dbReference type="NCBIfam" id="NF033740">
    <property type="entry name" value="MarP_fam_protase"/>
    <property type="match status" value="1"/>
</dbReference>
<keyword evidence="3 5" id="KW-1133">Transmembrane helix</keyword>
<evidence type="ECO:0000256" key="2">
    <source>
        <dbReference type="ARBA" id="ARBA00022692"/>
    </source>
</evidence>